<protein>
    <submittedName>
        <fullName evidence="1">1136_t:CDS:1</fullName>
    </submittedName>
</protein>
<evidence type="ECO:0000313" key="2">
    <source>
        <dbReference type="Proteomes" id="UP000789525"/>
    </source>
</evidence>
<name>A0ACA9LUZ4_9GLOM</name>
<organism evidence="1 2">
    <name type="scientific">Acaulospora colombiana</name>
    <dbReference type="NCBI Taxonomy" id="27376"/>
    <lineage>
        <taxon>Eukaryota</taxon>
        <taxon>Fungi</taxon>
        <taxon>Fungi incertae sedis</taxon>
        <taxon>Mucoromycota</taxon>
        <taxon>Glomeromycotina</taxon>
        <taxon>Glomeromycetes</taxon>
        <taxon>Diversisporales</taxon>
        <taxon>Acaulosporaceae</taxon>
        <taxon>Acaulospora</taxon>
    </lineage>
</organism>
<comment type="caution">
    <text evidence="1">The sequence shown here is derived from an EMBL/GenBank/DDBJ whole genome shotgun (WGS) entry which is preliminary data.</text>
</comment>
<keyword evidence="2" id="KW-1185">Reference proteome</keyword>
<gene>
    <name evidence="1" type="ORF">ACOLOM_LOCUS4849</name>
</gene>
<accession>A0ACA9LUZ4</accession>
<proteinExistence type="predicted"/>
<dbReference type="EMBL" id="CAJVPT010008340">
    <property type="protein sequence ID" value="CAG8550917.1"/>
    <property type="molecule type" value="Genomic_DNA"/>
</dbReference>
<sequence>MADEVEFKFQSPLALDSSMLCLQIIMHTSSVLYKYGKTRYEINENLDVNECDDTRVRSNPRNGQEGIFNEGSVVDYEKPADQERRDAFETSSVIAKMFDRDYTSNTSYVGKGEGPRVRIRESVDILTVYVDDLAFAKRTTRFASMDEPPA</sequence>
<evidence type="ECO:0000313" key="1">
    <source>
        <dbReference type="EMBL" id="CAG8550917.1"/>
    </source>
</evidence>
<dbReference type="Proteomes" id="UP000789525">
    <property type="component" value="Unassembled WGS sequence"/>
</dbReference>
<reference evidence="1" key="1">
    <citation type="submission" date="2021-06" db="EMBL/GenBank/DDBJ databases">
        <authorList>
            <person name="Kallberg Y."/>
            <person name="Tangrot J."/>
            <person name="Rosling A."/>
        </authorList>
    </citation>
    <scope>NUCLEOTIDE SEQUENCE</scope>
    <source>
        <strain evidence="1">CL356</strain>
    </source>
</reference>